<gene>
    <name evidence="1" type="ORF">C8N24_0314</name>
</gene>
<dbReference type="AlphaFoldDB" id="A0A660L7N4"/>
<name>A0A660L7N4_9ACTN</name>
<dbReference type="EMBL" id="RBIL01000001">
    <property type="protein sequence ID" value="RKQ90509.1"/>
    <property type="molecule type" value="Genomic_DNA"/>
</dbReference>
<dbReference type="RefSeq" id="WP_121247235.1">
    <property type="nucleotide sequence ID" value="NZ_RBIL01000001.1"/>
</dbReference>
<organism evidence="1 2">
    <name type="scientific">Solirubrobacter pauli</name>
    <dbReference type="NCBI Taxonomy" id="166793"/>
    <lineage>
        <taxon>Bacteria</taxon>
        <taxon>Bacillati</taxon>
        <taxon>Actinomycetota</taxon>
        <taxon>Thermoleophilia</taxon>
        <taxon>Solirubrobacterales</taxon>
        <taxon>Solirubrobacteraceae</taxon>
        <taxon>Solirubrobacter</taxon>
    </lineage>
</organism>
<evidence type="ECO:0000313" key="2">
    <source>
        <dbReference type="Proteomes" id="UP000278962"/>
    </source>
</evidence>
<protein>
    <submittedName>
        <fullName evidence="1">Uncharacterized protein</fullName>
    </submittedName>
</protein>
<dbReference type="Proteomes" id="UP000278962">
    <property type="component" value="Unassembled WGS sequence"/>
</dbReference>
<keyword evidence="2" id="KW-1185">Reference proteome</keyword>
<evidence type="ECO:0000313" key="1">
    <source>
        <dbReference type="EMBL" id="RKQ90509.1"/>
    </source>
</evidence>
<accession>A0A660L7N4</accession>
<sequence>MTLTTNPTRSLAAVLDAPLAPRTTSTDPVVAVEFPAGDGRSCGLRFDPRTAELAAYEIA</sequence>
<comment type="caution">
    <text evidence="1">The sequence shown here is derived from an EMBL/GenBank/DDBJ whole genome shotgun (WGS) entry which is preliminary data.</text>
</comment>
<reference evidence="1 2" key="1">
    <citation type="submission" date="2018-10" db="EMBL/GenBank/DDBJ databases">
        <title>Genomic Encyclopedia of Archaeal and Bacterial Type Strains, Phase II (KMG-II): from individual species to whole genera.</title>
        <authorList>
            <person name="Goeker M."/>
        </authorList>
    </citation>
    <scope>NUCLEOTIDE SEQUENCE [LARGE SCALE GENOMIC DNA]</scope>
    <source>
        <strain evidence="1 2">DSM 14954</strain>
    </source>
</reference>
<proteinExistence type="predicted"/>